<dbReference type="Pfam" id="PF20409">
    <property type="entry name" value="SnoaL_5"/>
    <property type="match status" value="1"/>
</dbReference>
<dbReference type="PANTHER" id="PTHR34003:SF2">
    <property type="entry name" value="SNOAL-LIKE DOMAIN-CONTAINING PROTEIN"/>
    <property type="match status" value="1"/>
</dbReference>
<protein>
    <submittedName>
        <fullName evidence="2">SnoaL-like domain-containing protein</fullName>
    </submittedName>
</protein>
<sequence length="117" mass="13655">MNIKEKIEDLIKLMLSGKQMDAFEKYYHEDVVMQENSKPPMVGKSANREREIQGMQMIETFHGAEVKAVAVGDNVTMVEWEFDVTYKGAPRMKMCQVAVQKWKDGQIIHERFYYSTN</sequence>
<accession>A0A1H5U8P1</accession>
<evidence type="ECO:0000259" key="1">
    <source>
        <dbReference type="Pfam" id="PF20409"/>
    </source>
</evidence>
<gene>
    <name evidence="2" type="ORF">SAMN03080598_01113</name>
</gene>
<evidence type="ECO:0000313" key="2">
    <source>
        <dbReference type="EMBL" id="SEF71339.1"/>
    </source>
</evidence>
<organism evidence="2 3">
    <name type="scientific">Algoriphagus boritolerans DSM 17298 = JCM 18970</name>
    <dbReference type="NCBI Taxonomy" id="1120964"/>
    <lineage>
        <taxon>Bacteria</taxon>
        <taxon>Pseudomonadati</taxon>
        <taxon>Bacteroidota</taxon>
        <taxon>Cytophagia</taxon>
        <taxon>Cytophagales</taxon>
        <taxon>Cyclobacteriaceae</taxon>
        <taxon>Algoriphagus</taxon>
    </lineage>
</organism>
<keyword evidence="3" id="KW-1185">Reference proteome</keyword>
<evidence type="ECO:0000313" key="3">
    <source>
        <dbReference type="Proteomes" id="UP000236736"/>
    </source>
</evidence>
<proteinExistence type="predicted"/>
<dbReference type="InterPro" id="IPR032710">
    <property type="entry name" value="NTF2-like_dom_sf"/>
</dbReference>
<dbReference type="STRING" id="1120964.GCA_001313265_02903"/>
<dbReference type="Gene3D" id="3.10.450.50">
    <property type="match status" value="1"/>
</dbReference>
<dbReference type="AlphaFoldDB" id="A0A1H5U8P1"/>
<name>A0A1H5U8P1_9BACT</name>
<dbReference type="RefSeq" id="WP_014773255.1">
    <property type="nucleotide sequence ID" value="NZ_FNVR01000004.1"/>
</dbReference>
<dbReference type="SUPFAM" id="SSF54427">
    <property type="entry name" value="NTF2-like"/>
    <property type="match status" value="1"/>
</dbReference>
<dbReference type="EMBL" id="FNVR01000004">
    <property type="protein sequence ID" value="SEF71339.1"/>
    <property type="molecule type" value="Genomic_DNA"/>
</dbReference>
<dbReference type="OrthoDB" id="336094at2"/>
<dbReference type="Proteomes" id="UP000236736">
    <property type="component" value="Unassembled WGS sequence"/>
</dbReference>
<dbReference type="PANTHER" id="PTHR34003">
    <property type="entry name" value="BLL2395 PROTEIN"/>
    <property type="match status" value="1"/>
</dbReference>
<reference evidence="3" key="1">
    <citation type="submission" date="2016-10" db="EMBL/GenBank/DDBJ databases">
        <authorList>
            <person name="Varghese N."/>
            <person name="Submissions S."/>
        </authorList>
    </citation>
    <scope>NUCLEOTIDE SEQUENCE [LARGE SCALE GENOMIC DNA]</scope>
    <source>
        <strain evidence="3">DSM 17298</strain>
    </source>
</reference>
<feature type="domain" description="SnoaL-like" evidence="1">
    <location>
        <begin position="9"/>
        <end position="114"/>
    </location>
</feature>
<dbReference type="InterPro" id="IPR046860">
    <property type="entry name" value="SnoaL_5"/>
</dbReference>